<dbReference type="AlphaFoldDB" id="A0A645A4L7"/>
<accession>A0A645A4L7</accession>
<comment type="caution">
    <text evidence="1">The sequence shown here is derived from an EMBL/GenBank/DDBJ whole genome shotgun (WGS) entry which is preliminary data.</text>
</comment>
<name>A0A645A4L7_9ZZZZ</name>
<proteinExistence type="predicted"/>
<evidence type="ECO:0000313" key="1">
    <source>
        <dbReference type="EMBL" id="MPM48022.1"/>
    </source>
</evidence>
<protein>
    <submittedName>
        <fullName evidence="1">Uncharacterized protein</fullName>
    </submittedName>
</protein>
<dbReference type="InterPro" id="IPR042217">
    <property type="entry name" value="T4SS_VirB10/TrbI"/>
</dbReference>
<sequence>MFKKISILTIVFAISILAANVAFALPMTDKESDSVKNPVTAQDTVIKIKSVDKISTKVNKQGDKVHFTVTEDLLSGNQTIIPKNSDVIGTITKLNRAGAWDYSGNIVVTFSEITAKDGHTIPVEGTLQVSGKKPNIFVRYALMGVFVKGKQITIEPGTEASLKIKEDNISI</sequence>
<gene>
    <name evidence="1" type="ORF">SDC9_94743</name>
</gene>
<dbReference type="EMBL" id="VSSQ01011919">
    <property type="protein sequence ID" value="MPM48022.1"/>
    <property type="molecule type" value="Genomic_DNA"/>
</dbReference>
<reference evidence="1" key="1">
    <citation type="submission" date="2019-08" db="EMBL/GenBank/DDBJ databases">
        <authorList>
            <person name="Kucharzyk K."/>
            <person name="Murdoch R.W."/>
            <person name="Higgins S."/>
            <person name="Loffler F."/>
        </authorList>
    </citation>
    <scope>NUCLEOTIDE SEQUENCE</scope>
</reference>
<dbReference type="Gene3D" id="2.40.128.260">
    <property type="entry name" value="Type IV secretion system, VirB10/TraB/TrbI"/>
    <property type="match status" value="1"/>
</dbReference>
<organism evidence="1">
    <name type="scientific">bioreactor metagenome</name>
    <dbReference type="NCBI Taxonomy" id="1076179"/>
    <lineage>
        <taxon>unclassified sequences</taxon>
        <taxon>metagenomes</taxon>
        <taxon>ecological metagenomes</taxon>
    </lineage>
</organism>